<feature type="transmembrane region" description="Helical" evidence="5">
    <location>
        <begin position="91"/>
        <end position="112"/>
    </location>
</feature>
<protein>
    <recommendedName>
        <fullName evidence="8">GTPase</fullName>
    </recommendedName>
</protein>
<evidence type="ECO:0000256" key="3">
    <source>
        <dbReference type="ARBA" id="ARBA00022989"/>
    </source>
</evidence>
<keyword evidence="3 5" id="KW-1133">Transmembrane helix</keyword>
<feature type="transmembrane region" description="Helical" evidence="5">
    <location>
        <begin position="118"/>
        <end position="138"/>
    </location>
</feature>
<dbReference type="InterPro" id="IPR021147">
    <property type="entry name" value="DUF697"/>
</dbReference>
<evidence type="ECO:0000256" key="5">
    <source>
        <dbReference type="SAM" id="Phobius"/>
    </source>
</evidence>
<name>A0ABQ0C6F1_9PROT</name>
<sequence>MSETETVTETETVVETEAVPEPVAKTDAEIEARLKEAQNMTKNYMFASLGTGLVPVPTVDVGILIGIQTRLLYKLAKLYDLKFTEDIGKKLLMSLLGGTLPVAGGMGVATMLKAFPGVGSWLGMTSMAIFGAASTYAVGRVFIQHFESGGNFFNFDPAKTRAYFREEFEAGKKVAEEMRSEQSAA</sequence>
<reference evidence="6 7" key="1">
    <citation type="submission" date="2024-05" db="EMBL/GenBank/DDBJ databases">
        <authorList>
            <consortium name="Candidatus Magnetaquicoccaceae bacterium FCR-1 genome sequencing consortium"/>
            <person name="Shimoshige H."/>
            <person name="Shimamura S."/>
            <person name="Taoka A."/>
            <person name="Kobayashi H."/>
            <person name="Maekawa T."/>
        </authorList>
    </citation>
    <scope>NUCLEOTIDE SEQUENCE [LARGE SCALE GENOMIC DNA]</scope>
    <source>
        <strain evidence="6 7">FCR-1</strain>
    </source>
</reference>
<evidence type="ECO:0008006" key="8">
    <source>
        <dbReference type="Google" id="ProtNLM"/>
    </source>
</evidence>
<comment type="subcellular location">
    <subcellularLocation>
        <location evidence="1">Membrane</location>
        <topology evidence="1">Multi-pass membrane protein</topology>
    </subcellularLocation>
</comment>
<evidence type="ECO:0000313" key="7">
    <source>
        <dbReference type="Proteomes" id="UP001628193"/>
    </source>
</evidence>
<evidence type="ECO:0000256" key="2">
    <source>
        <dbReference type="ARBA" id="ARBA00022692"/>
    </source>
</evidence>
<dbReference type="Proteomes" id="UP001628193">
    <property type="component" value="Unassembled WGS sequence"/>
</dbReference>
<feature type="transmembrane region" description="Helical" evidence="5">
    <location>
        <begin position="44"/>
        <end position="67"/>
    </location>
</feature>
<keyword evidence="4 5" id="KW-0472">Membrane</keyword>
<keyword evidence="7" id="KW-1185">Reference proteome</keyword>
<accession>A0ABQ0C6F1</accession>
<dbReference type="EMBL" id="BAAFGK010000002">
    <property type="protein sequence ID" value="GAB0056467.1"/>
    <property type="molecule type" value="Genomic_DNA"/>
</dbReference>
<comment type="caution">
    <text evidence="6">The sequence shown here is derived from an EMBL/GenBank/DDBJ whole genome shotgun (WGS) entry which is preliminary data.</text>
</comment>
<evidence type="ECO:0000313" key="6">
    <source>
        <dbReference type="EMBL" id="GAB0056467.1"/>
    </source>
</evidence>
<dbReference type="RefSeq" id="WP_420904175.1">
    <property type="nucleotide sequence ID" value="NZ_BAAFGK010000002.1"/>
</dbReference>
<dbReference type="Pfam" id="PF05128">
    <property type="entry name" value="DUF697"/>
    <property type="match status" value="1"/>
</dbReference>
<evidence type="ECO:0000256" key="1">
    <source>
        <dbReference type="ARBA" id="ARBA00004141"/>
    </source>
</evidence>
<evidence type="ECO:0000256" key="4">
    <source>
        <dbReference type="ARBA" id="ARBA00023136"/>
    </source>
</evidence>
<keyword evidence="2 5" id="KW-0812">Transmembrane</keyword>
<organism evidence="6 7">
    <name type="scientific">Candidatus Magnetaquiglobus chichijimensis</name>
    <dbReference type="NCBI Taxonomy" id="3141448"/>
    <lineage>
        <taxon>Bacteria</taxon>
        <taxon>Pseudomonadati</taxon>
        <taxon>Pseudomonadota</taxon>
        <taxon>Magnetococcia</taxon>
        <taxon>Magnetococcales</taxon>
        <taxon>Candidatus Magnetaquicoccaceae</taxon>
        <taxon>Candidatus Magnetaquiglobus</taxon>
    </lineage>
</organism>
<reference evidence="6 7" key="2">
    <citation type="submission" date="2024-09" db="EMBL/GenBank/DDBJ databases">
        <title>Draft genome sequence of Candidatus Magnetaquicoccaceae bacterium FCR-1.</title>
        <authorList>
            <person name="Shimoshige H."/>
            <person name="Shimamura S."/>
            <person name="Taoka A."/>
            <person name="Kobayashi H."/>
            <person name="Maekawa T."/>
        </authorList>
    </citation>
    <scope>NUCLEOTIDE SEQUENCE [LARGE SCALE GENOMIC DNA]</scope>
    <source>
        <strain evidence="6 7">FCR-1</strain>
    </source>
</reference>
<gene>
    <name evidence="6" type="ORF">SIID45300_00775</name>
</gene>
<proteinExistence type="predicted"/>